<proteinExistence type="predicted"/>
<dbReference type="InParanoid" id="A0A3Q1K0X8"/>
<feature type="region of interest" description="Disordered" evidence="1">
    <location>
        <begin position="170"/>
        <end position="221"/>
    </location>
</feature>
<feature type="region of interest" description="Disordered" evidence="1">
    <location>
        <begin position="40"/>
        <end position="60"/>
    </location>
</feature>
<accession>A0A3Q1K0X8</accession>
<dbReference type="GO" id="GO:0006974">
    <property type="term" value="P:DNA damage response"/>
    <property type="evidence" value="ECO:0007669"/>
    <property type="project" value="TreeGrafter"/>
</dbReference>
<dbReference type="AlphaFoldDB" id="A0A3Q1K0X8"/>
<dbReference type="PANTHER" id="PTHR16434">
    <property type="entry name" value="EWING'S TUMOR-ASSOCIATED ANTIGEN 1 ETAA1"/>
    <property type="match status" value="1"/>
</dbReference>
<dbReference type="Proteomes" id="UP000265040">
    <property type="component" value="Chromosome 1"/>
</dbReference>
<feature type="compositionally biased region" description="Polar residues" evidence="1">
    <location>
        <begin position="237"/>
        <end position="253"/>
    </location>
</feature>
<name>A0A3Q1K0X8_ANATE</name>
<dbReference type="GeneTree" id="ENSGT00390000009597"/>
<feature type="compositionally biased region" description="Basic and acidic residues" evidence="1">
    <location>
        <begin position="277"/>
        <end position="287"/>
    </location>
</feature>
<dbReference type="OrthoDB" id="9378993at2759"/>
<dbReference type="GO" id="GO:0043539">
    <property type="term" value="F:protein serine/threonine kinase activator activity"/>
    <property type="evidence" value="ECO:0007669"/>
    <property type="project" value="TreeGrafter"/>
</dbReference>
<dbReference type="GO" id="GO:2000001">
    <property type="term" value="P:regulation of DNA damage checkpoint"/>
    <property type="evidence" value="ECO:0007669"/>
    <property type="project" value="TreeGrafter"/>
</dbReference>
<sequence>MSSPPEFKTPTRISRSKVVHGFCGESPHNDSDFQQDIVWDATSPSPNRLGKRGKKHQAGAVDISEIVSRIAPKHGRPKVAEPTLQQWIGDSATIPCTPDVQIPKPKKKPNGVDDLLKLAKQFDLNMFRQDEEEVEDMHHQTAAGTDVRVNQHVEDDLDFLFDGPTQHVSENLSQVSSAQPSQFKPSTTLTSGELPSHGPTSMASTTSPKDTSHNDEFEDDWENDDLLNDSLVFEITQNPQNFVAPKHSSTQKPGSEMKYQTPAKVPVRGGVSLHQSDVSKVEKENRRQRTTFKLESNPNLSETDKWTNLKVDSSSDKDKATQQTRFSSSKCFSVEPGSQHTWQTCQLNSGPQTSQFYQRTSAASTMSASNTAVTQTTPKEPQVMSSNSTAPAVCDFLDQDLDSFFSSDLVWDDLADDDLLCEMCEDVENQIQSADNVSIKQTLPDVQVSKQRAALQPSNRTWANRTQRAVMQPSCLNYSLFYFSFSPSQIHLFYFSLSQILLFYFVLLQPVSDPPVLLQPVSDPPVLLCSTSARLRSSCSTSARFPGDVNVSLENVFEVKLAFRRESFQRLNRHQPVNVLCDWMGIINGVRRESVGGSFRVQCSSQVTPFHLQVSVGCSGEGDPL</sequence>
<dbReference type="GO" id="GO:0043596">
    <property type="term" value="C:nuclear replication fork"/>
    <property type="evidence" value="ECO:0007669"/>
    <property type="project" value="TreeGrafter"/>
</dbReference>
<gene>
    <name evidence="2" type="primary">ETAA1</name>
</gene>
<reference evidence="2" key="1">
    <citation type="submission" date="2021-04" db="EMBL/GenBank/DDBJ databases">
        <authorList>
            <consortium name="Wellcome Sanger Institute Data Sharing"/>
        </authorList>
    </citation>
    <scope>NUCLEOTIDE SEQUENCE [LARGE SCALE GENOMIC DNA]</scope>
</reference>
<dbReference type="Ensembl" id="ENSATET00000023379.2">
    <property type="protein sequence ID" value="ENSATEP00000023006.2"/>
    <property type="gene ID" value="ENSATEG00000015947.2"/>
</dbReference>
<reference evidence="2" key="2">
    <citation type="submission" date="2025-08" db="UniProtKB">
        <authorList>
            <consortium name="Ensembl"/>
        </authorList>
    </citation>
    <scope>IDENTIFICATION</scope>
</reference>
<reference evidence="2" key="3">
    <citation type="submission" date="2025-09" db="UniProtKB">
        <authorList>
            <consortium name="Ensembl"/>
        </authorList>
    </citation>
    <scope>IDENTIFICATION</scope>
</reference>
<organism evidence="2 3">
    <name type="scientific">Anabas testudineus</name>
    <name type="common">Climbing perch</name>
    <name type="synonym">Anthias testudineus</name>
    <dbReference type="NCBI Taxonomy" id="64144"/>
    <lineage>
        <taxon>Eukaryota</taxon>
        <taxon>Metazoa</taxon>
        <taxon>Chordata</taxon>
        <taxon>Craniata</taxon>
        <taxon>Vertebrata</taxon>
        <taxon>Euteleostomi</taxon>
        <taxon>Actinopterygii</taxon>
        <taxon>Neopterygii</taxon>
        <taxon>Teleostei</taxon>
        <taxon>Neoteleostei</taxon>
        <taxon>Acanthomorphata</taxon>
        <taxon>Anabantaria</taxon>
        <taxon>Anabantiformes</taxon>
        <taxon>Anabantoidei</taxon>
        <taxon>Anabantidae</taxon>
        <taxon>Anabas</taxon>
    </lineage>
</organism>
<evidence type="ECO:0000313" key="2">
    <source>
        <dbReference type="Ensembl" id="ENSATEP00000023006.2"/>
    </source>
</evidence>
<evidence type="ECO:0000313" key="3">
    <source>
        <dbReference type="Proteomes" id="UP000265040"/>
    </source>
</evidence>
<dbReference type="GO" id="GO:0031297">
    <property type="term" value="P:replication fork processing"/>
    <property type="evidence" value="ECO:0007669"/>
    <property type="project" value="TreeGrafter"/>
</dbReference>
<dbReference type="Pfam" id="PF15350">
    <property type="entry name" value="ETAA1"/>
    <property type="match status" value="1"/>
</dbReference>
<evidence type="ECO:0000256" key="1">
    <source>
        <dbReference type="SAM" id="MobiDB-lite"/>
    </source>
</evidence>
<dbReference type="InterPro" id="IPR029406">
    <property type="entry name" value="ETAA1"/>
</dbReference>
<feature type="compositionally biased region" description="Polar residues" evidence="1">
    <location>
        <begin position="291"/>
        <end position="301"/>
    </location>
</feature>
<dbReference type="PANTHER" id="PTHR16434:SF4">
    <property type="entry name" value="ETAA1 ACTIVATOR OF ATR KINASE"/>
    <property type="match status" value="1"/>
</dbReference>
<dbReference type="FunCoup" id="A0A3Q1K0X8">
    <property type="interactions" value="1026"/>
</dbReference>
<feature type="region of interest" description="Disordered" evidence="1">
    <location>
        <begin position="272"/>
        <end position="326"/>
    </location>
</feature>
<keyword evidence="3" id="KW-1185">Reference proteome</keyword>
<feature type="region of interest" description="Disordered" evidence="1">
    <location>
        <begin position="237"/>
        <end position="258"/>
    </location>
</feature>
<feature type="compositionally biased region" description="Basic and acidic residues" evidence="1">
    <location>
        <begin position="302"/>
        <end position="320"/>
    </location>
</feature>
<protein>
    <submittedName>
        <fullName evidence="2">Uncharacterized protein</fullName>
    </submittedName>
</protein>
<feature type="compositionally biased region" description="Polar residues" evidence="1">
    <location>
        <begin position="170"/>
        <end position="209"/>
    </location>
</feature>